<keyword evidence="5 18" id="KW-0808">Transferase</keyword>
<evidence type="ECO:0000256" key="6">
    <source>
        <dbReference type="ARBA" id="ARBA00022692"/>
    </source>
</evidence>
<keyword evidence="2" id="KW-0121">Carboxypeptidase</keyword>
<dbReference type="InterPro" id="IPR001460">
    <property type="entry name" value="PCN-bd_Tpept"/>
</dbReference>
<evidence type="ECO:0000256" key="14">
    <source>
        <dbReference type="ARBA" id="ARBA00034000"/>
    </source>
</evidence>
<dbReference type="Gene3D" id="3.40.710.10">
    <property type="entry name" value="DD-peptidase/beta-lactamase superfamily"/>
    <property type="match status" value="1"/>
</dbReference>
<dbReference type="Proteomes" id="UP001595387">
    <property type="component" value="Unassembled WGS sequence"/>
</dbReference>
<reference evidence="19" key="1">
    <citation type="journal article" date="2019" name="Int. J. Syst. Evol. Microbiol.">
        <title>The Global Catalogue of Microorganisms (GCM) 10K type strain sequencing project: providing services to taxonomists for standard genome sequencing and annotation.</title>
        <authorList>
            <consortium name="The Broad Institute Genomics Platform"/>
            <consortium name="The Broad Institute Genome Sequencing Center for Infectious Disease"/>
            <person name="Wu L."/>
            <person name="Ma J."/>
        </authorList>
    </citation>
    <scope>NUCLEOTIDE SEQUENCE [LARGE SCALE GENOMIC DNA]</scope>
    <source>
        <strain evidence="19">KCTC 13193</strain>
    </source>
</reference>
<keyword evidence="1" id="KW-1003">Cell membrane</keyword>
<dbReference type="GO" id="GO:0016757">
    <property type="term" value="F:glycosyltransferase activity"/>
    <property type="evidence" value="ECO:0007669"/>
    <property type="project" value="UniProtKB-KW"/>
</dbReference>
<organism evidence="18 19">
    <name type="scientific">Virgibacillus sediminis</name>
    <dbReference type="NCBI Taxonomy" id="202260"/>
    <lineage>
        <taxon>Bacteria</taxon>
        <taxon>Bacillati</taxon>
        <taxon>Bacillota</taxon>
        <taxon>Bacilli</taxon>
        <taxon>Bacillales</taxon>
        <taxon>Bacillaceae</taxon>
        <taxon>Virgibacillus</taxon>
    </lineage>
</organism>
<dbReference type="Gene3D" id="1.10.3810.10">
    <property type="entry name" value="Biosynthetic peptidoglycan transglycosylase-like"/>
    <property type="match status" value="1"/>
</dbReference>
<keyword evidence="9" id="KW-0573">Peptidoglycan synthesis</keyword>
<comment type="catalytic activity">
    <reaction evidence="14">
        <text>Preferential cleavage: (Ac)2-L-Lys-D-Ala-|-D-Ala. Also transpeptidation of peptidyl-alanyl moieties that are N-acyl substituents of D-alanine.</text>
        <dbReference type="EC" id="3.4.16.4"/>
    </reaction>
</comment>
<dbReference type="Pfam" id="PF00905">
    <property type="entry name" value="Transpeptidase"/>
    <property type="match status" value="1"/>
</dbReference>
<evidence type="ECO:0000256" key="5">
    <source>
        <dbReference type="ARBA" id="ARBA00022679"/>
    </source>
</evidence>
<dbReference type="EMBL" id="JBHRRZ010000039">
    <property type="protein sequence ID" value="MFC2949973.1"/>
    <property type="molecule type" value="Genomic_DNA"/>
</dbReference>
<dbReference type="SUPFAM" id="SSF56601">
    <property type="entry name" value="beta-lactamase/transpeptidase-like"/>
    <property type="match status" value="1"/>
</dbReference>
<evidence type="ECO:0000313" key="19">
    <source>
        <dbReference type="Proteomes" id="UP001595387"/>
    </source>
</evidence>
<keyword evidence="11" id="KW-0472">Membrane</keyword>
<keyword evidence="4 18" id="KW-0328">Glycosyltransferase</keyword>
<dbReference type="InterPro" id="IPR036950">
    <property type="entry name" value="PBP_transglycosylase"/>
</dbReference>
<evidence type="ECO:0000256" key="8">
    <source>
        <dbReference type="ARBA" id="ARBA00022960"/>
    </source>
</evidence>
<sequence>MFRKNKEDRPRSFGWKIKWLLIGLVLLAALGMLGYGGILLGGKMVVDEEEFILSAATTIETADGEVIQEVYQENRDPIPLEEIPSHVQQAFLSVEDKRFYHHAGIDLKSVTRAVYKNILAMGKAEGGSTITQQLAKNLFLYNDKTWSRKAKEAMAAIYMERQLTKDEILKLYLNEIYFGEGVYGIEKAANYFFSKPAEELTISEGALLAGMAKAPNGYSPITYPEKALDRRNTVLLTMEDAGVLTAEERIQEQEKSLGLDISEREASPWVDSYVDLVMREAADKYQLSINKLKQGGYRIVVNMDEYAQKAAYEAFQDDSYFPGSTEGVEGAFTMMEQDTGRVTAAIGGRDYQLGDLNRTAVTRQPGSVMKPLAVYGPALMQTEKYTPYTLVLDQQMESYTVSNVDGQYSGAVPIYHALKQSKNTSAVWLLDQIGIDYAKGYLEKMNINLDDDSGLAIALGGLSEGLTPQTVMESYAVFPRGGEFIDSYTIEEIYDRNGELIHQADPKTEEVFSTQVSWDMTEMLRATVESGTATAGEYPKQLAGKTGSTQHPFVEGETNDAWFAGFTPDYTVAVWMGYDKVDENHYLTEGSSYPTALAKKILTDINKQEPLTESFTKPEAAEPLPEPVELPQVTELQGSVSFGGYSLFQGKLTWNGSEDQRVVYRIYREKEGIDERVGEVEGDTEFEIDGMDVLRSHRYYVVPYDPLTKLEGERSRSISFRD</sequence>
<evidence type="ECO:0000313" key="18">
    <source>
        <dbReference type="EMBL" id="MFC2949973.1"/>
    </source>
</evidence>
<dbReference type="RefSeq" id="WP_390307933.1">
    <property type="nucleotide sequence ID" value="NZ_JBHRRZ010000039.1"/>
</dbReference>
<accession>A0ABV7AAQ8</accession>
<keyword evidence="6" id="KW-0812">Transmembrane</keyword>
<protein>
    <submittedName>
        <fullName evidence="18">Transglycosylase domain-containing protein</fullName>
        <ecNumber evidence="18">2.4.-.-</ecNumber>
    </submittedName>
</protein>
<keyword evidence="3" id="KW-0645">Protease</keyword>
<evidence type="ECO:0000256" key="10">
    <source>
        <dbReference type="ARBA" id="ARBA00022989"/>
    </source>
</evidence>
<gene>
    <name evidence="18" type="ORF">ACFODW_16750</name>
</gene>
<evidence type="ECO:0000256" key="9">
    <source>
        <dbReference type="ARBA" id="ARBA00022984"/>
    </source>
</evidence>
<comment type="caution">
    <text evidence="18">The sequence shown here is derived from an EMBL/GenBank/DDBJ whole genome shotgun (WGS) entry which is preliminary data.</text>
</comment>
<feature type="domain" description="Glycosyl transferase family 51" evidence="17">
    <location>
        <begin position="64"/>
        <end position="238"/>
    </location>
</feature>
<dbReference type="InterPro" id="IPR050396">
    <property type="entry name" value="Glycosyltr_51/Transpeptidase"/>
</dbReference>
<keyword evidence="8" id="KW-0133">Cell shape</keyword>
<evidence type="ECO:0000256" key="4">
    <source>
        <dbReference type="ARBA" id="ARBA00022676"/>
    </source>
</evidence>
<evidence type="ECO:0000256" key="12">
    <source>
        <dbReference type="ARBA" id="ARBA00023268"/>
    </source>
</evidence>
<evidence type="ECO:0000256" key="7">
    <source>
        <dbReference type="ARBA" id="ARBA00022801"/>
    </source>
</evidence>
<proteinExistence type="predicted"/>
<feature type="domain" description="Penicillin-binding protein transpeptidase" evidence="16">
    <location>
        <begin position="330"/>
        <end position="602"/>
    </location>
</feature>
<dbReference type="PANTHER" id="PTHR32282">
    <property type="entry name" value="BINDING PROTEIN TRANSPEPTIDASE, PUTATIVE-RELATED"/>
    <property type="match status" value="1"/>
</dbReference>
<evidence type="ECO:0000256" key="11">
    <source>
        <dbReference type="ARBA" id="ARBA00023136"/>
    </source>
</evidence>
<evidence type="ECO:0000256" key="15">
    <source>
        <dbReference type="ARBA" id="ARBA00049902"/>
    </source>
</evidence>
<evidence type="ECO:0000256" key="3">
    <source>
        <dbReference type="ARBA" id="ARBA00022670"/>
    </source>
</evidence>
<dbReference type="PANTHER" id="PTHR32282:SF32">
    <property type="entry name" value="PENICILLIN-BINDING PROTEIN 2A"/>
    <property type="match status" value="1"/>
</dbReference>
<evidence type="ECO:0000256" key="1">
    <source>
        <dbReference type="ARBA" id="ARBA00022475"/>
    </source>
</evidence>
<dbReference type="EC" id="2.4.-.-" evidence="18"/>
<dbReference type="NCBIfam" id="TIGR02074">
    <property type="entry name" value="PBP_1a_fam"/>
    <property type="match status" value="1"/>
</dbReference>
<evidence type="ECO:0000259" key="17">
    <source>
        <dbReference type="Pfam" id="PF00912"/>
    </source>
</evidence>
<keyword evidence="19" id="KW-1185">Reference proteome</keyword>
<evidence type="ECO:0000256" key="13">
    <source>
        <dbReference type="ARBA" id="ARBA00023316"/>
    </source>
</evidence>
<dbReference type="InterPro" id="IPR023346">
    <property type="entry name" value="Lysozyme-like_dom_sf"/>
</dbReference>
<comment type="catalytic activity">
    <reaction evidence="15">
        <text>[GlcNAc-(1-&gt;4)-Mur2Ac(oyl-L-Ala-gamma-D-Glu-L-Lys-D-Ala-D-Ala)](n)-di-trans,octa-cis-undecaprenyl diphosphate + beta-D-GlcNAc-(1-&gt;4)-Mur2Ac(oyl-L-Ala-gamma-D-Glu-L-Lys-D-Ala-D-Ala)-di-trans,octa-cis-undecaprenyl diphosphate = [GlcNAc-(1-&gt;4)-Mur2Ac(oyl-L-Ala-gamma-D-Glu-L-Lys-D-Ala-D-Ala)](n+1)-di-trans,octa-cis-undecaprenyl diphosphate + di-trans,octa-cis-undecaprenyl diphosphate + H(+)</text>
        <dbReference type="Rhea" id="RHEA:23708"/>
        <dbReference type="Rhea" id="RHEA-COMP:9602"/>
        <dbReference type="Rhea" id="RHEA-COMP:9603"/>
        <dbReference type="ChEBI" id="CHEBI:15378"/>
        <dbReference type="ChEBI" id="CHEBI:58405"/>
        <dbReference type="ChEBI" id="CHEBI:60033"/>
        <dbReference type="ChEBI" id="CHEBI:78435"/>
        <dbReference type="EC" id="2.4.99.28"/>
    </reaction>
</comment>
<keyword evidence="7" id="KW-0378">Hydrolase</keyword>
<evidence type="ECO:0000256" key="2">
    <source>
        <dbReference type="ARBA" id="ARBA00022645"/>
    </source>
</evidence>
<name>A0ABV7AAQ8_9BACI</name>
<keyword evidence="12" id="KW-0511">Multifunctional enzyme</keyword>
<keyword evidence="10" id="KW-1133">Transmembrane helix</keyword>
<keyword evidence="13" id="KW-0961">Cell wall biogenesis/degradation</keyword>
<dbReference type="InterPro" id="IPR012338">
    <property type="entry name" value="Beta-lactam/transpept-like"/>
</dbReference>
<dbReference type="InterPro" id="IPR001264">
    <property type="entry name" value="Glyco_trans_51"/>
</dbReference>
<dbReference type="SUPFAM" id="SSF53955">
    <property type="entry name" value="Lysozyme-like"/>
    <property type="match status" value="1"/>
</dbReference>
<evidence type="ECO:0000259" key="16">
    <source>
        <dbReference type="Pfam" id="PF00905"/>
    </source>
</evidence>
<dbReference type="Pfam" id="PF00912">
    <property type="entry name" value="Transgly"/>
    <property type="match status" value="1"/>
</dbReference>